<accession>A0A9N9KQ15</accession>
<sequence>MAIMSTLGGWVAVVAVGGGFWYYHRSKTPRPAAKQRSKPIEAREKQKEKKSNKDGGLSSGGDQPSKKSQKKKTPPAPKPVREEKEKPVTNVPISKERDDEVDNKEFARQFSSIQAGHVVSGKSQGPTKQKSVKQSKAQEKAGKTQEKVAPVEASSDNATAPSSATGGDADDDQSSVNSPELKATAVETPASNGVSDMLEQPSAGPSVLKITEPANPTMAKKKKQPAAFEAVETKKQRQNRKKAEAAKLAREEDEKERKALMEKQRRTAREAEGRAAKDGSAFMASKAPAESAWVAPTNGTPSNDSKPAEKVQLLDTYEPTSTKPAKPAFKPGDSNYSESELAGSDWQKNYSSLPSEEEQERIAIEESDEWQTVKAKERRKAEKKVPAKVENPSAKVEEPKFQDNYGPPPVIAPTPPGQKWVMTTVHVTPTGEVVEQERVYQDSEWEVA</sequence>
<name>A0A9N9KQ15_9HELO</name>
<dbReference type="Proteomes" id="UP000696280">
    <property type="component" value="Unassembled WGS sequence"/>
</dbReference>
<keyword evidence="2" id="KW-1133">Transmembrane helix</keyword>
<proteinExistence type="predicted"/>
<feature type="compositionally biased region" description="Basic and acidic residues" evidence="1">
    <location>
        <begin position="136"/>
        <end position="146"/>
    </location>
</feature>
<keyword evidence="2" id="KW-0812">Transmembrane</keyword>
<evidence type="ECO:0000313" key="3">
    <source>
        <dbReference type="EMBL" id="CAG8950668.1"/>
    </source>
</evidence>
<feature type="compositionally biased region" description="Pro residues" evidence="1">
    <location>
        <begin position="406"/>
        <end position="416"/>
    </location>
</feature>
<reference evidence="3" key="1">
    <citation type="submission" date="2021-07" db="EMBL/GenBank/DDBJ databases">
        <authorList>
            <person name="Durling M."/>
        </authorList>
    </citation>
    <scope>NUCLEOTIDE SEQUENCE</scope>
</reference>
<feature type="compositionally biased region" description="Basic and acidic residues" evidence="1">
    <location>
        <begin position="231"/>
        <end position="277"/>
    </location>
</feature>
<feature type="compositionally biased region" description="Basic and acidic residues" evidence="1">
    <location>
        <begin position="38"/>
        <end position="53"/>
    </location>
</feature>
<dbReference type="AlphaFoldDB" id="A0A9N9KQ15"/>
<feature type="compositionally biased region" description="Polar residues" evidence="1">
    <location>
        <begin position="121"/>
        <end position="135"/>
    </location>
</feature>
<feature type="compositionally biased region" description="Basic residues" evidence="1">
    <location>
        <begin position="24"/>
        <end position="37"/>
    </location>
</feature>
<organism evidence="3 4">
    <name type="scientific">Hymenoscyphus fraxineus</name>
    <dbReference type="NCBI Taxonomy" id="746836"/>
    <lineage>
        <taxon>Eukaryota</taxon>
        <taxon>Fungi</taxon>
        <taxon>Dikarya</taxon>
        <taxon>Ascomycota</taxon>
        <taxon>Pezizomycotina</taxon>
        <taxon>Leotiomycetes</taxon>
        <taxon>Helotiales</taxon>
        <taxon>Helotiaceae</taxon>
        <taxon>Hymenoscyphus</taxon>
    </lineage>
</organism>
<comment type="caution">
    <text evidence="3">The sequence shown here is derived from an EMBL/GenBank/DDBJ whole genome shotgun (WGS) entry which is preliminary data.</text>
</comment>
<keyword evidence="2" id="KW-0472">Membrane</keyword>
<evidence type="ECO:0000313" key="4">
    <source>
        <dbReference type="Proteomes" id="UP000696280"/>
    </source>
</evidence>
<feature type="region of interest" description="Disordered" evidence="1">
    <location>
        <begin position="24"/>
        <end position="417"/>
    </location>
</feature>
<protein>
    <submittedName>
        <fullName evidence="3">Uncharacterized protein</fullName>
    </submittedName>
</protein>
<dbReference type="OrthoDB" id="4207724at2759"/>
<feature type="compositionally biased region" description="Acidic residues" evidence="1">
    <location>
        <begin position="355"/>
        <end position="369"/>
    </location>
</feature>
<evidence type="ECO:0000256" key="2">
    <source>
        <dbReference type="SAM" id="Phobius"/>
    </source>
</evidence>
<feature type="transmembrane region" description="Helical" evidence="2">
    <location>
        <begin position="7"/>
        <end position="24"/>
    </location>
</feature>
<dbReference type="EMBL" id="CAJVRL010000038">
    <property type="protein sequence ID" value="CAG8950668.1"/>
    <property type="molecule type" value="Genomic_DNA"/>
</dbReference>
<keyword evidence="4" id="KW-1185">Reference proteome</keyword>
<feature type="compositionally biased region" description="Basic and acidic residues" evidence="1">
    <location>
        <begin position="94"/>
        <end position="107"/>
    </location>
</feature>
<evidence type="ECO:0000256" key="1">
    <source>
        <dbReference type="SAM" id="MobiDB-lite"/>
    </source>
</evidence>
<feature type="compositionally biased region" description="Polar residues" evidence="1">
    <location>
        <begin position="154"/>
        <end position="165"/>
    </location>
</feature>
<gene>
    <name evidence="3" type="ORF">HYFRA_00002878</name>
</gene>